<evidence type="ECO:0000313" key="3">
    <source>
        <dbReference type="Proteomes" id="UP000541444"/>
    </source>
</evidence>
<keyword evidence="3" id="KW-1185">Reference proteome</keyword>
<dbReference type="AlphaFoldDB" id="A0A7J7N457"/>
<gene>
    <name evidence="2" type="ORF">GIB67_038076</name>
</gene>
<proteinExistence type="predicted"/>
<dbReference type="PANTHER" id="PTHR35767">
    <property type="entry name" value="HAPLESS PROTEIN"/>
    <property type="match status" value="1"/>
</dbReference>
<dbReference type="PANTHER" id="PTHR35767:SF1">
    <property type="entry name" value="HAPLESS PROTEIN"/>
    <property type="match status" value="1"/>
</dbReference>
<comment type="caution">
    <text evidence="2">The sequence shown here is derived from an EMBL/GenBank/DDBJ whole genome shotgun (WGS) entry which is preliminary data.</text>
</comment>
<organism evidence="2 3">
    <name type="scientific">Kingdonia uniflora</name>
    <dbReference type="NCBI Taxonomy" id="39325"/>
    <lineage>
        <taxon>Eukaryota</taxon>
        <taxon>Viridiplantae</taxon>
        <taxon>Streptophyta</taxon>
        <taxon>Embryophyta</taxon>
        <taxon>Tracheophyta</taxon>
        <taxon>Spermatophyta</taxon>
        <taxon>Magnoliopsida</taxon>
        <taxon>Ranunculales</taxon>
        <taxon>Circaeasteraceae</taxon>
        <taxon>Kingdonia</taxon>
    </lineage>
</organism>
<protein>
    <submittedName>
        <fullName evidence="2">Uncharacterized protein</fullName>
    </submittedName>
</protein>
<accession>A0A7J7N457</accession>
<sequence>MRSMVDIYASAIRCTLEELDTRNGSTWAHVDSNLPTTQIKQQRLTPVDIEDNNGAVYLLRFKWRKTLSTRLKHTPQKKKLCLLEPADRSQITEMPERRNVIDKNLDKEASLSDHQKAHSEINQSDSGTVRQWVCSKGTENLNKFNGTDPKRDVGNPLHMAGDPLRERIQPNIGTSSIEEVMF</sequence>
<feature type="region of interest" description="Disordered" evidence="1">
    <location>
        <begin position="140"/>
        <end position="163"/>
    </location>
</feature>
<dbReference type="OrthoDB" id="1929441at2759"/>
<name>A0A7J7N457_9MAGN</name>
<evidence type="ECO:0000256" key="1">
    <source>
        <dbReference type="SAM" id="MobiDB-lite"/>
    </source>
</evidence>
<dbReference type="EMBL" id="JACGCM010001071">
    <property type="protein sequence ID" value="KAF6161907.1"/>
    <property type="molecule type" value="Genomic_DNA"/>
</dbReference>
<feature type="region of interest" description="Disordered" evidence="1">
    <location>
        <begin position="109"/>
        <end position="128"/>
    </location>
</feature>
<dbReference type="Proteomes" id="UP000541444">
    <property type="component" value="Unassembled WGS sequence"/>
</dbReference>
<reference evidence="2 3" key="1">
    <citation type="journal article" date="2020" name="IScience">
        <title>Genome Sequencing of the Endangered Kingdonia uniflora (Circaeasteraceae, Ranunculales) Reveals Potential Mechanisms of Evolutionary Specialization.</title>
        <authorList>
            <person name="Sun Y."/>
            <person name="Deng T."/>
            <person name="Zhang A."/>
            <person name="Moore M.J."/>
            <person name="Landis J.B."/>
            <person name="Lin N."/>
            <person name="Zhang H."/>
            <person name="Zhang X."/>
            <person name="Huang J."/>
            <person name="Zhang X."/>
            <person name="Sun H."/>
            <person name="Wang H."/>
        </authorList>
    </citation>
    <scope>NUCLEOTIDE SEQUENCE [LARGE SCALE GENOMIC DNA]</scope>
    <source>
        <strain evidence="2">TB1705</strain>
        <tissue evidence="2">Leaf</tissue>
    </source>
</reference>
<feature type="compositionally biased region" description="Basic and acidic residues" evidence="1">
    <location>
        <begin position="109"/>
        <end position="119"/>
    </location>
</feature>
<evidence type="ECO:0000313" key="2">
    <source>
        <dbReference type="EMBL" id="KAF6161907.1"/>
    </source>
</evidence>